<keyword evidence="2" id="KW-1133">Transmembrane helix</keyword>
<sequence>MTGSKWLPNVLLYHVPCRFPPLCHLFVGRKMTLIVTQISVAEAATIINAFITFVSFTIALSLVVLLVKFLPTTTTAVAWSSISRTLHSSLWPVVLRTDSRAGQTEGVVVSILSRLGTLTTILVAVAGVILPLGLSEGPVVQGNFRLLKGVYVPDSSPLALSTTPNQGSFVYGRQCGSFDLVNCPGNDNPNTTAIAPSILEIFNSTPHGPFSMNFRRFYQGDERRNCSVGFEASAETFILRNGTFFADGLIIDMSVEQPGIGLWNQTVPTEARSGGTWSQDILWIEPETECVDTNLTVDYFLMNGPNLGIDEFNITDHGGFYNLTDEPPALNRDGQNIDLRQHAYKGAAYSNLFAMLFLNATRNSSSEGSSYPISSEFASTGLSGLDLQKISFLPLSYLNTSTHDLDIICQGFGGGDIANITNVNVKCGIFLGPPLRTDGGDPRSFDRGSKWTQGIHACSSATRASVQTVTFSSNSSTEVQGLQINRDTSGLNVLWATEKTDLNIKDVDLFWGRVDDRYENDPSLWTTRSNRFYLPAGSASIFSVLAAGMPEAAHAHAWSSIYVTGFGDDPLQDYSGESDYAIRSKLQNLVMSDPVLGNAHIRNLVFTDIMANNLIGTMTNDTLLVADHLKTISYDFKYAIPGFLLVAIWTPSIFLALFFFLTRTVTFTRMKQVFNHTSVGRVVVGSSALRVQSQGTGAPFMPVPHHYGDANMGDANRGGGLPGHRRNKSNWATTVGKTPVTLNVDQSPSSTGNGMEEDMKLMGAHSPHV</sequence>
<evidence type="ECO:0000313" key="4">
    <source>
        <dbReference type="Proteomes" id="UP000629468"/>
    </source>
</evidence>
<name>A0A8H7C691_AGABI</name>
<accession>A0A8H7C691</accession>
<dbReference type="AlphaFoldDB" id="A0A8H7C691"/>
<evidence type="ECO:0000313" key="3">
    <source>
        <dbReference type="EMBL" id="KAF7763479.1"/>
    </source>
</evidence>
<keyword evidence="2" id="KW-0472">Membrane</keyword>
<feature type="transmembrane region" description="Helical" evidence="2">
    <location>
        <begin position="46"/>
        <end position="70"/>
    </location>
</feature>
<proteinExistence type="predicted"/>
<feature type="transmembrane region" description="Helical" evidence="2">
    <location>
        <begin position="638"/>
        <end position="661"/>
    </location>
</feature>
<feature type="compositionally biased region" description="Polar residues" evidence="1">
    <location>
        <begin position="740"/>
        <end position="753"/>
    </location>
</feature>
<organism evidence="3 4">
    <name type="scientific">Agaricus bisporus var. burnettii</name>
    <dbReference type="NCBI Taxonomy" id="192524"/>
    <lineage>
        <taxon>Eukaryota</taxon>
        <taxon>Fungi</taxon>
        <taxon>Dikarya</taxon>
        <taxon>Basidiomycota</taxon>
        <taxon>Agaricomycotina</taxon>
        <taxon>Agaricomycetes</taxon>
        <taxon>Agaricomycetidae</taxon>
        <taxon>Agaricales</taxon>
        <taxon>Agaricineae</taxon>
        <taxon>Agaricaceae</taxon>
        <taxon>Agaricus</taxon>
    </lineage>
</organism>
<gene>
    <name evidence="3" type="ORF">Agabi119p4_8016</name>
</gene>
<evidence type="ECO:0000256" key="2">
    <source>
        <dbReference type="SAM" id="Phobius"/>
    </source>
</evidence>
<dbReference type="EMBL" id="JABXXO010000011">
    <property type="protein sequence ID" value="KAF7763479.1"/>
    <property type="molecule type" value="Genomic_DNA"/>
</dbReference>
<evidence type="ECO:0000256" key="1">
    <source>
        <dbReference type="SAM" id="MobiDB-lite"/>
    </source>
</evidence>
<feature type="region of interest" description="Disordered" evidence="1">
    <location>
        <begin position="740"/>
        <end position="769"/>
    </location>
</feature>
<comment type="caution">
    <text evidence="3">The sequence shown here is derived from an EMBL/GenBank/DDBJ whole genome shotgun (WGS) entry which is preliminary data.</text>
</comment>
<dbReference type="Proteomes" id="UP000629468">
    <property type="component" value="Unassembled WGS sequence"/>
</dbReference>
<protein>
    <submittedName>
        <fullName evidence="3">Uncharacterized protein</fullName>
    </submittedName>
</protein>
<reference evidence="3 4" key="1">
    <citation type="journal article" name="Sci. Rep.">
        <title>Telomere-to-telomere assembled and centromere annotated genomes of the two main subspecies of the button mushroom Agaricus bisporus reveal especially polymorphic chromosome ends.</title>
        <authorList>
            <person name="Sonnenberg A.S.M."/>
            <person name="Sedaghat-Telgerd N."/>
            <person name="Lavrijssen B."/>
            <person name="Ohm R.A."/>
            <person name="Hendrickx P.M."/>
            <person name="Scholtmeijer K."/>
            <person name="Baars J.J.P."/>
            <person name="van Peer A."/>
        </authorList>
    </citation>
    <scope>NUCLEOTIDE SEQUENCE [LARGE SCALE GENOMIC DNA]</scope>
    <source>
        <strain evidence="3 4">H119_p4</strain>
    </source>
</reference>
<feature type="transmembrane region" description="Helical" evidence="2">
    <location>
        <begin position="107"/>
        <end position="134"/>
    </location>
</feature>
<keyword evidence="2" id="KW-0812">Transmembrane</keyword>